<dbReference type="Gene3D" id="3.30.2030.10">
    <property type="entry name" value="YwmB-like"/>
    <property type="match status" value="1"/>
</dbReference>
<keyword evidence="1" id="KW-0472">Membrane</keyword>
<keyword evidence="3" id="KW-1185">Reference proteome</keyword>
<dbReference type="Gene3D" id="3.30.360.40">
    <property type="entry name" value="YwmB-like"/>
    <property type="match status" value="1"/>
</dbReference>
<proteinExistence type="predicted"/>
<keyword evidence="1" id="KW-1133">Transmembrane helix</keyword>
<evidence type="ECO:0000313" key="3">
    <source>
        <dbReference type="Proteomes" id="UP000248066"/>
    </source>
</evidence>
<protein>
    <recommendedName>
        <fullName evidence="4">TATA-box binding protein</fullName>
    </recommendedName>
</protein>
<evidence type="ECO:0000256" key="1">
    <source>
        <dbReference type="SAM" id="Phobius"/>
    </source>
</evidence>
<dbReference type="InterPro" id="IPR014794">
    <property type="entry name" value="DUF1779"/>
</dbReference>
<gene>
    <name evidence="2" type="ORF">CR205_16990</name>
</gene>
<feature type="transmembrane region" description="Helical" evidence="1">
    <location>
        <begin position="21"/>
        <end position="39"/>
    </location>
</feature>
<dbReference type="AlphaFoldDB" id="A0A2W0HFE4"/>
<sequence>MCTVLKATMLIRRLVHGGIKMGNVLAVAAAAGILLFAFFTGHQTATMQEKDNQAYSPLQTIQQINNKMTENKIRTNRWHIYSRSEGTETLSRKEMDSFTESYMDELDMFTWSKAGQEHGNKVWEGKRTDIHSNVTERMVLTSIRVAKNEYRAYHAYDASMLPISPDGKSAFSLLFDTQQSPEWMKHSEFFVRAEGIGTGDKAASLETWGQEIADTFTATVTEHLNEPTFVSLSANTPLWDGGFETDGGPMNLQIALRAAQDGMGGKTTVTIGTPIITAEY</sequence>
<organism evidence="2 3">
    <name type="scientific">Alteribacter lacisalsi</name>
    <dbReference type="NCBI Taxonomy" id="2045244"/>
    <lineage>
        <taxon>Bacteria</taxon>
        <taxon>Bacillati</taxon>
        <taxon>Bacillota</taxon>
        <taxon>Bacilli</taxon>
        <taxon>Bacillales</taxon>
        <taxon>Bacillaceae</taxon>
        <taxon>Alteribacter</taxon>
    </lineage>
</organism>
<dbReference type="EMBL" id="PDOF01000003">
    <property type="protein sequence ID" value="PYZ96065.1"/>
    <property type="molecule type" value="Genomic_DNA"/>
</dbReference>
<evidence type="ECO:0008006" key="4">
    <source>
        <dbReference type="Google" id="ProtNLM"/>
    </source>
</evidence>
<dbReference type="Pfam" id="PF08680">
    <property type="entry name" value="DUF1779"/>
    <property type="match status" value="1"/>
</dbReference>
<reference evidence="2 3" key="1">
    <citation type="submission" date="2017-10" db="EMBL/GenBank/DDBJ databases">
        <title>Bacillus sp. nov., a halophilic bacterium isolated from a Yangshapao Lake.</title>
        <authorList>
            <person name="Wang H."/>
        </authorList>
    </citation>
    <scope>NUCLEOTIDE SEQUENCE [LARGE SCALE GENOMIC DNA]</scope>
    <source>
        <strain evidence="2 3">YSP-3</strain>
    </source>
</reference>
<name>A0A2W0HFE4_9BACI</name>
<keyword evidence="1" id="KW-0812">Transmembrane</keyword>
<comment type="caution">
    <text evidence="2">The sequence shown here is derived from an EMBL/GenBank/DDBJ whole genome shotgun (WGS) entry which is preliminary data.</text>
</comment>
<accession>A0A2W0HFE4</accession>
<dbReference type="Proteomes" id="UP000248066">
    <property type="component" value="Unassembled WGS sequence"/>
</dbReference>
<dbReference type="InterPro" id="IPR036209">
    <property type="entry name" value="YwmB-like_sf"/>
</dbReference>
<dbReference type="SUPFAM" id="SSF143842">
    <property type="entry name" value="YwmB-like"/>
    <property type="match status" value="1"/>
</dbReference>
<evidence type="ECO:0000313" key="2">
    <source>
        <dbReference type="EMBL" id="PYZ96065.1"/>
    </source>
</evidence>